<dbReference type="AlphaFoldDB" id="A0AA37QGU6"/>
<keyword evidence="1" id="KW-1133">Transmembrane helix</keyword>
<sequence length="378" mass="41041">MYAACLFCHRALGDNAVMESFPVGRQLAFDGARGRLWVVCPHCARWNLTPLEQRWEAMEEAERHFRDARVRAATDEIALARVAGGLTLVRVGRARMRELTAWRYGRELARRLWRTAGVVAGGTVAVGAAAVAGVGAGIGVRPELVIPFLHPAIAILALQAGGLGLSLRPVRIPGPDGRTYEVFRSEFAGLYLEPADVADAWRLHVKHGYGVLSLEGHAAVDALRPLLARINRRGALRGRAVDASRWIEAHGGAAASVLALARASRERGGDFEARRRAFESGEAIERNPFAKNETPGNLGALHRMPAVERLALEVAMVEDAERRAMEEELAPLTRAWRDAEAIAAIADGLALPAAVERRAAAMRQVATRDALAPERPRD</sequence>
<evidence type="ECO:0008006" key="4">
    <source>
        <dbReference type="Google" id="ProtNLM"/>
    </source>
</evidence>
<keyword evidence="1" id="KW-0812">Transmembrane</keyword>
<keyword evidence="3" id="KW-1185">Reference proteome</keyword>
<gene>
    <name evidence="2" type="ORF">rosag_30660</name>
</gene>
<organism evidence="2 3">
    <name type="scientific">Roseisolibacter agri</name>
    <dbReference type="NCBI Taxonomy" id="2014610"/>
    <lineage>
        <taxon>Bacteria</taxon>
        <taxon>Pseudomonadati</taxon>
        <taxon>Gemmatimonadota</taxon>
        <taxon>Gemmatimonadia</taxon>
        <taxon>Gemmatimonadales</taxon>
        <taxon>Gemmatimonadaceae</taxon>
        <taxon>Roseisolibacter</taxon>
    </lineage>
</organism>
<proteinExistence type="predicted"/>
<comment type="caution">
    <text evidence="2">The sequence shown here is derived from an EMBL/GenBank/DDBJ whole genome shotgun (WGS) entry which is preliminary data.</text>
</comment>
<name>A0AA37QGU6_9BACT</name>
<evidence type="ECO:0000256" key="1">
    <source>
        <dbReference type="SAM" id="Phobius"/>
    </source>
</evidence>
<dbReference type="Proteomes" id="UP001161325">
    <property type="component" value="Unassembled WGS sequence"/>
</dbReference>
<accession>A0AA37QGU6</accession>
<reference evidence="2" key="1">
    <citation type="submission" date="2022-08" db="EMBL/GenBank/DDBJ databases">
        <title>Draft genome sequencing of Roseisolibacter agri AW1220.</title>
        <authorList>
            <person name="Tobiishi Y."/>
            <person name="Tonouchi A."/>
        </authorList>
    </citation>
    <scope>NUCLEOTIDE SEQUENCE</scope>
    <source>
        <strain evidence="2">AW1220</strain>
    </source>
</reference>
<dbReference type="RefSeq" id="WP_284351003.1">
    <property type="nucleotide sequence ID" value="NZ_BRXS01000004.1"/>
</dbReference>
<dbReference type="EMBL" id="BRXS01000004">
    <property type="protein sequence ID" value="GLC26553.1"/>
    <property type="molecule type" value="Genomic_DNA"/>
</dbReference>
<keyword evidence="1" id="KW-0472">Membrane</keyword>
<protein>
    <recommendedName>
        <fullName evidence="4">CpXC domain-containing protein</fullName>
    </recommendedName>
</protein>
<feature type="transmembrane region" description="Helical" evidence="1">
    <location>
        <begin position="112"/>
        <end position="138"/>
    </location>
</feature>
<evidence type="ECO:0000313" key="3">
    <source>
        <dbReference type="Proteomes" id="UP001161325"/>
    </source>
</evidence>
<evidence type="ECO:0000313" key="2">
    <source>
        <dbReference type="EMBL" id="GLC26553.1"/>
    </source>
</evidence>